<feature type="compositionally biased region" description="Basic and acidic residues" evidence="1">
    <location>
        <begin position="214"/>
        <end position="226"/>
    </location>
</feature>
<sequence>MDALVLRNDVAQLRHRSQQVLSTLPIVPKDLPEMPEIVSEGPGQFMQNIRGVLRYLKKVRKALKRAGADESFEKLDSWRRAVTNWHDAVQESPETFVEYERTGKMPIPKITLEWYSSLRSQQQTLVPGHSDVSSTLHESSDESAPSSNAETVHEHEDSTSPASYEFTFPETGAAPSEVYVFSSAESSSQEDEHLEGQSDSNVEESVPPIASDQEPEHKVVLTKDNDVATVGGGEEGGVANDTITAEGSASPEVDPQEPVTVKEPGHEIGTSTSANSSGFTLPQTGTGLSHVFVWMASQEPSQEPVVAKEPEEEVAAIAAPSSFGFTLPQTGTGLSHVFPWLVSHESSHEDEHSAGEDQEEHQPLVSEQESGDGVVVAEGDDAATTTSDEEGARVEDIVPAEASVAGETNTQGPVTTDPALQDSVEAPIEDPVCEASNNGGDHTADSQNSSRDIESERAAKPDAYSMGDEVSAVDDSTLMEDLTSEAEKAEEESAILPEGSAGVAELAADSIAVKSNDKLALSTTTAANGQACNDDKTTTTTTTVPLHFPKLSPTSVLVSATAGAFMAARFPVVSACMLYAGIAYAKYSLNH</sequence>
<protein>
    <submittedName>
        <fullName evidence="2">Uncharacterized protein</fullName>
    </submittedName>
</protein>
<comment type="caution">
    <text evidence="2">The sequence shown here is derived from an EMBL/GenBank/DDBJ whole genome shotgun (WGS) entry which is preliminary data.</text>
</comment>
<feature type="compositionally biased region" description="Polar residues" evidence="1">
    <location>
        <begin position="125"/>
        <end position="150"/>
    </location>
</feature>
<evidence type="ECO:0000256" key="1">
    <source>
        <dbReference type="SAM" id="MobiDB-lite"/>
    </source>
</evidence>
<evidence type="ECO:0000313" key="3">
    <source>
        <dbReference type="Proteomes" id="UP001203852"/>
    </source>
</evidence>
<dbReference type="Proteomes" id="UP001203852">
    <property type="component" value="Unassembled WGS sequence"/>
</dbReference>
<feature type="region of interest" description="Disordered" evidence="1">
    <location>
        <begin position="125"/>
        <end position="168"/>
    </location>
</feature>
<evidence type="ECO:0000313" key="2">
    <source>
        <dbReference type="EMBL" id="KAI1613869.1"/>
    </source>
</evidence>
<feature type="region of interest" description="Disordered" evidence="1">
    <location>
        <begin position="181"/>
        <end position="282"/>
    </location>
</feature>
<keyword evidence="3" id="KW-1185">Reference proteome</keyword>
<dbReference type="AlphaFoldDB" id="A0AAN6IFT3"/>
<gene>
    <name evidence="2" type="ORF">EDD36DRAFT_209246</name>
</gene>
<accession>A0AAN6IFT3</accession>
<feature type="compositionally biased region" description="Basic and acidic residues" evidence="1">
    <location>
        <begin position="345"/>
        <end position="355"/>
    </location>
</feature>
<feature type="compositionally biased region" description="Basic and acidic residues" evidence="1">
    <location>
        <begin position="451"/>
        <end position="460"/>
    </location>
</feature>
<name>A0AAN6IFT3_9EURO</name>
<dbReference type="EMBL" id="MU404353">
    <property type="protein sequence ID" value="KAI1613869.1"/>
    <property type="molecule type" value="Genomic_DNA"/>
</dbReference>
<organism evidence="2 3">
    <name type="scientific">Exophiala viscosa</name>
    <dbReference type="NCBI Taxonomy" id="2486360"/>
    <lineage>
        <taxon>Eukaryota</taxon>
        <taxon>Fungi</taxon>
        <taxon>Dikarya</taxon>
        <taxon>Ascomycota</taxon>
        <taxon>Pezizomycotina</taxon>
        <taxon>Eurotiomycetes</taxon>
        <taxon>Chaetothyriomycetidae</taxon>
        <taxon>Chaetothyriales</taxon>
        <taxon>Herpotrichiellaceae</taxon>
        <taxon>Exophiala</taxon>
    </lineage>
</organism>
<reference evidence="2" key="1">
    <citation type="journal article" date="2022" name="bioRxiv">
        <title>Deciphering the potential niche of two novel black yeast fungi from a biological soil crust based on their genomes, phenotypes, and melanin regulation.</title>
        <authorList>
            <consortium name="DOE Joint Genome Institute"/>
            <person name="Carr E.C."/>
            <person name="Barton Q."/>
            <person name="Grambo S."/>
            <person name="Sullivan M."/>
            <person name="Renfro C.M."/>
            <person name="Kuo A."/>
            <person name="Pangilinan J."/>
            <person name="Lipzen A."/>
            <person name="Keymanesh K."/>
            <person name="Savage E."/>
            <person name="Barry K."/>
            <person name="Grigoriev I.V."/>
            <person name="Riekhof W.R."/>
            <person name="Harris S.S."/>
        </authorList>
    </citation>
    <scope>NUCLEOTIDE SEQUENCE</scope>
    <source>
        <strain evidence="2">JF 03-4F</strain>
    </source>
</reference>
<feature type="compositionally biased region" description="Polar residues" evidence="1">
    <location>
        <begin position="435"/>
        <end position="450"/>
    </location>
</feature>
<proteinExistence type="predicted"/>
<feature type="compositionally biased region" description="Polar residues" evidence="1">
    <location>
        <begin position="269"/>
        <end position="282"/>
    </location>
</feature>
<feature type="region of interest" description="Disordered" evidence="1">
    <location>
        <begin position="345"/>
        <end position="475"/>
    </location>
</feature>